<feature type="domain" description="Apple" evidence="19">
    <location>
        <begin position="344"/>
        <end position="432"/>
    </location>
</feature>
<dbReference type="SUPFAM" id="SSF51110">
    <property type="entry name" value="alpha-D-mannose-specific plant lectins"/>
    <property type="match status" value="1"/>
</dbReference>
<dbReference type="SMART" id="SM00473">
    <property type="entry name" value="PAN_AP"/>
    <property type="match status" value="1"/>
</dbReference>
<feature type="signal peptide" evidence="16">
    <location>
        <begin position="1"/>
        <end position="27"/>
    </location>
</feature>
<feature type="domain" description="Protein kinase" evidence="17">
    <location>
        <begin position="502"/>
        <end position="776"/>
    </location>
</feature>
<dbReference type="GO" id="GO:0048544">
    <property type="term" value="P:recognition of pollen"/>
    <property type="evidence" value="ECO:0007669"/>
    <property type="project" value="InterPro"/>
</dbReference>
<dbReference type="Gene3D" id="3.30.200.20">
    <property type="entry name" value="Phosphorylase Kinase, domain 1"/>
    <property type="match status" value="1"/>
</dbReference>
<feature type="transmembrane region" description="Helical" evidence="15">
    <location>
        <begin position="448"/>
        <end position="472"/>
    </location>
</feature>
<keyword evidence="10 15" id="KW-0472">Membrane</keyword>
<name>A0A6P3ZNZ9_ZIZJJ</name>
<feature type="chain" id="PRO_5046885247" description="Receptor-like serine/threonine-protein kinase" evidence="16">
    <location>
        <begin position="28"/>
        <end position="808"/>
    </location>
</feature>
<dbReference type="Pfam" id="PF01453">
    <property type="entry name" value="B_lectin"/>
    <property type="match status" value="1"/>
</dbReference>
<dbReference type="PROSITE" id="PS50948">
    <property type="entry name" value="PAN"/>
    <property type="match status" value="1"/>
</dbReference>
<evidence type="ECO:0000256" key="12">
    <source>
        <dbReference type="ARBA" id="ARBA00023180"/>
    </source>
</evidence>
<organism evidence="20 21">
    <name type="scientific">Ziziphus jujuba</name>
    <name type="common">Chinese jujube</name>
    <name type="synonym">Ziziphus sativa</name>
    <dbReference type="NCBI Taxonomy" id="326968"/>
    <lineage>
        <taxon>Eukaryota</taxon>
        <taxon>Viridiplantae</taxon>
        <taxon>Streptophyta</taxon>
        <taxon>Embryophyta</taxon>
        <taxon>Tracheophyta</taxon>
        <taxon>Spermatophyta</taxon>
        <taxon>Magnoliopsida</taxon>
        <taxon>eudicotyledons</taxon>
        <taxon>Gunneridae</taxon>
        <taxon>Pentapetalae</taxon>
        <taxon>rosids</taxon>
        <taxon>fabids</taxon>
        <taxon>Rosales</taxon>
        <taxon>Rhamnaceae</taxon>
        <taxon>Paliureae</taxon>
        <taxon>Ziziphus</taxon>
    </lineage>
</organism>
<dbReference type="PROSITE" id="PS50927">
    <property type="entry name" value="BULB_LECTIN"/>
    <property type="match status" value="1"/>
</dbReference>
<evidence type="ECO:0000259" key="19">
    <source>
        <dbReference type="PROSITE" id="PS50948"/>
    </source>
</evidence>
<dbReference type="InterPro" id="IPR017441">
    <property type="entry name" value="Protein_kinase_ATP_BS"/>
</dbReference>
<dbReference type="PANTHER" id="PTHR47974:SF19">
    <property type="entry name" value="RECEPTOR-LIKE SERINE_THREONINE-PROTEIN KINASE"/>
    <property type="match status" value="1"/>
</dbReference>
<keyword evidence="3 13" id="KW-0808">Transferase</keyword>
<evidence type="ECO:0000259" key="17">
    <source>
        <dbReference type="PROSITE" id="PS50011"/>
    </source>
</evidence>
<dbReference type="GO" id="GO:0005524">
    <property type="term" value="F:ATP binding"/>
    <property type="evidence" value="ECO:0007669"/>
    <property type="project" value="UniProtKB-UniRule"/>
</dbReference>
<comment type="similarity">
    <text evidence="13">Belongs to the protein kinase superfamily. Ser/Thr protein kinase family.</text>
</comment>
<dbReference type="PIRSF" id="PIRSF000641">
    <property type="entry name" value="SRK"/>
    <property type="match status" value="1"/>
</dbReference>
<dbReference type="PROSITE" id="PS50011">
    <property type="entry name" value="PROTEIN_KINASE_DOM"/>
    <property type="match status" value="1"/>
</dbReference>
<dbReference type="InParanoid" id="A0A6P3ZNZ9"/>
<dbReference type="GO" id="GO:0004674">
    <property type="term" value="F:protein serine/threonine kinase activity"/>
    <property type="evidence" value="ECO:0007669"/>
    <property type="project" value="UniProtKB-KW"/>
</dbReference>
<dbReference type="GeneID" id="107416956"/>
<sequence length="808" mass="90704">MEMKNNQLYMLVVFLLCLFLKNHFCVGLGADTMFANQSVSGDQTIVSAGGVFELGFFKPGNSSNYYIGIWYKNISERTVVWVANREKPVSDRFLSALRISHGNLVLFDESKITIWSTNVNSTDSSTVHAVLQDNGNLVLKNENHSPKILWESFDHPAHTWLPGSKLGYNNRTKSNQRLISWKNSEDPAPGLYSLELDTSGTNSYKILWNGSKSYWTSGAWNGKIFEMVPEMGFNLFFNFQYVTNANESYFVYYVKDNFTMSRFIMDVSGQIKQLSWLPKDSWNSFWSQPPQQCGVPNFCGAFGICNDKSLPFCNCLMGFEPKSQHFWDLKDYSGGCRRKTNVNCENESLLTNENDDRKQRFVELRNIIYKDPKLYVQLGSSAGCESMCLKNCSCTAYALNGSGCLIWIGDLLNLIELSQDETTGKTLYVRLAASEFGSSRNDEKNRGIYIGVFVGSAAGLAVFLVLVVILIWRPKNKTVGTGIEVEGSLVAFEYRYLQNATNNFSERLGGGGFGSVFKGTLQDSTVVAVKQLQSVNQGEKQFRTEISTIGTIQHVNLVRLRGFCSEGTRRLLVYDYMPNGSLDSHLFGEKNSNILSWKTRYQIALRMARGLFYLHEKCRDCIIHCDIKPENILLDAEFCPKVGDFGLAKLVGRDFSRVLTTMRGTRGYLAPEWISGVAITPKADVYSFGIMLFEFVSGRRNSEPSADGKVAFFPSWAASVTIDGGDVQSLLDPSLEGNADLEELTRVCRVACWCIQDDETRRPSMGQIVQILEGIIDVKVPPFPRSLRVFVDNQETLVFFGESSSSQS</sequence>
<evidence type="ECO:0000256" key="2">
    <source>
        <dbReference type="ARBA" id="ARBA00022527"/>
    </source>
</evidence>
<dbReference type="InterPro" id="IPR011009">
    <property type="entry name" value="Kinase-like_dom_sf"/>
</dbReference>
<keyword evidence="12" id="KW-0325">Glycoprotein</keyword>
<dbReference type="Pfam" id="PF00069">
    <property type="entry name" value="Pkinase"/>
    <property type="match status" value="1"/>
</dbReference>
<feature type="domain" description="Bulb-type lectin" evidence="18">
    <location>
        <begin position="30"/>
        <end position="152"/>
    </location>
</feature>
<proteinExistence type="inferred from homology"/>
<dbReference type="SMART" id="SM00220">
    <property type="entry name" value="S_TKc"/>
    <property type="match status" value="1"/>
</dbReference>
<evidence type="ECO:0000256" key="13">
    <source>
        <dbReference type="PIRNR" id="PIRNR000641"/>
    </source>
</evidence>
<keyword evidence="4 15" id="KW-0812">Transmembrane</keyword>
<dbReference type="Pfam" id="PF00954">
    <property type="entry name" value="S_locus_glycop"/>
    <property type="match status" value="1"/>
</dbReference>
<dbReference type="EC" id="2.7.11.1" evidence="13"/>
<keyword evidence="8 13" id="KW-0067">ATP-binding</keyword>
<dbReference type="PROSITE" id="PS00108">
    <property type="entry name" value="PROTEIN_KINASE_ST"/>
    <property type="match status" value="1"/>
</dbReference>
<dbReference type="CDD" id="cd14066">
    <property type="entry name" value="STKc_IRAK"/>
    <property type="match status" value="1"/>
</dbReference>
<evidence type="ECO:0000256" key="3">
    <source>
        <dbReference type="ARBA" id="ARBA00022679"/>
    </source>
</evidence>
<dbReference type="InterPro" id="IPR000858">
    <property type="entry name" value="S_locus_glycoprot_dom"/>
</dbReference>
<evidence type="ECO:0000256" key="14">
    <source>
        <dbReference type="PROSITE-ProRule" id="PRU10141"/>
    </source>
</evidence>
<dbReference type="InterPro" id="IPR036426">
    <property type="entry name" value="Bulb-type_lectin_dom_sf"/>
</dbReference>
<keyword evidence="7 13" id="KW-0418">Kinase</keyword>
<dbReference type="CDD" id="cd01098">
    <property type="entry name" value="PAN_AP_plant"/>
    <property type="match status" value="1"/>
</dbReference>
<dbReference type="GO" id="GO:0005886">
    <property type="term" value="C:plasma membrane"/>
    <property type="evidence" value="ECO:0007669"/>
    <property type="project" value="UniProtKB-SubCell"/>
</dbReference>
<evidence type="ECO:0000256" key="9">
    <source>
        <dbReference type="ARBA" id="ARBA00022989"/>
    </source>
</evidence>
<comment type="catalytic activity">
    <reaction evidence="13">
        <text>L-threonyl-[protein] + ATP = O-phospho-L-threonyl-[protein] + ADP + H(+)</text>
        <dbReference type="Rhea" id="RHEA:46608"/>
        <dbReference type="Rhea" id="RHEA-COMP:11060"/>
        <dbReference type="Rhea" id="RHEA-COMP:11605"/>
        <dbReference type="ChEBI" id="CHEBI:15378"/>
        <dbReference type="ChEBI" id="CHEBI:30013"/>
        <dbReference type="ChEBI" id="CHEBI:30616"/>
        <dbReference type="ChEBI" id="CHEBI:61977"/>
        <dbReference type="ChEBI" id="CHEBI:456216"/>
        <dbReference type="EC" id="2.7.11.1"/>
    </reaction>
</comment>
<accession>A0A6P3ZNZ9</accession>
<keyword evidence="5 16" id="KW-0732">Signal</keyword>
<dbReference type="Gene3D" id="1.10.510.10">
    <property type="entry name" value="Transferase(Phosphotransferase) domain 1"/>
    <property type="match status" value="1"/>
</dbReference>
<dbReference type="SMART" id="SM00108">
    <property type="entry name" value="B_lectin"/>
    <property type="match status" value="1"/>
</dbReference>
<evidence type="ECO:0000256" key="1">
    <source>
        <dbReference type="ARBA" id="ARBA00004167"/>
    </source>
</evidence>
<dbReference type="PANTHER" id="PTHR47974">
    <property type="entry name" value="OS07G0415500 PROTEIN"/>
    <property type="match status" value="1"/>
</dbReference>
<dbReference type="Proteomes" id="UP001652623">
    <property type="component" value="Chromosome 4"/>
</dbReference>
<evidence type="ECO:0000256" key="6">
    <source>
        <dbReference type="ARBA" id="ARBA00022741"/>
    </source>
</evidence>
<keyword evidence="2 13" id="KW-0723">Serine/threonine-protein kinase</keyword>
<evidence type="ECO:0000313" key="20">
    <source>
        <dbReference type="Proteomes" id="UP001652623"/>
    </source>
</evidence>
<protein>
    <recommendedName>
        <fullName evidence="13">Receptor-like serine/threonine-protein kinase</fullName>
        <ecNumber evidence="13">2.7.11.1</ecNumber>
    </recommendedName>
</protein>
<dbReference type="PROSITE" id="PS00107">
    <property type="entry name" value="PROTEIN_KINASE_ATP"/>
    <property type="match status" value="1"/>
</dbReference>
<evidence type="ECO:0000256" key="7">
    <source>
        <dbReference type="ARBA" id="ARBA00022777"/>
    </source>
</evidence>
<evidence type="ECO:0000259" key="18">
    <source>
        <dbReference type="PROSITE" id="PS50927"/>
    </source>
</evidence>
<evidence type="ECO:0000313" key="21">
    <source>
        <dbReference type="RefSeq" id="XP_015880992.3"/>
    </source>
</evidence>
<dbReference type="FunCoup" id="A0A6P3ZNZ9">
    <property type="interactions" value="351"/>
</dbReference>
<dbReference type="InterPro" id="IPR001480">
    <property type="entry name" value="Bulb-type_lectin_dom"/>
</dbReference>
<reference evidence="21" key="1">
    <citation type="submission" date="2025-08" db="UniProtKB">
        <authorList>
            <consortium name="RefSeq"/>
        </authorList>
    </citation>
    <scope>IDENTIFICATION</scope>
    <source>
        <tissue evidence="21">Seedling</tissue>
    </source>
</reference>
<dbReference type="InterPro" id="IPR000719">
    <property type="entry name" value="Prot_kinase_dom"/>
</dbReference>
<gene>
    <name evidence="21" type="primary">LOC107416956</name>
</gene>
<comment type="catalytic activity">
    <reaction evidence="13">
        <text>L-seryl-[protein] + ATP = O-phospho-L-seryl-[protein] + ADP + H(+)</text>
        <dbReference type="Rhea" id="RHEA:17989"/>
        <dbReference type="Rhea" id="RHEA-COMP:9863"/>
        <dbReference type="Rhea" id="RHEA-COMP:11604"/>
        <dbReference type="ChEBI" id="CHEBI:15378"/>
        <dbReference type="ChEBI" id="CHEBI:29999"/>
        <dbReference type="ChEBI" id="CHEBI:30616"/>
        <dbReference type="ChEBI" id="CHEBI:83421"/>
        <dbReference type="ChEBI" id="CHEBI:456216"/>
        <dbReference type="EC" id="2.7.11.1"/>
    </reaction>
</comment>
<dbReference type="KEGG" id="zju:107416956"/>
<dbReference type="RefSeq" id="XP_015880992.3">
    <property type="nucleotide sequence ID" value="XM_016025506.4"/>
</dbReference>
<dbReference type="GO" id="GO:0030246">
    <property type="term" value="F:carbohydrate binding"/>
    <property type="evidence" value="ECO:0007669"/>
    <property type="project" value="UniProtKB-KW"/>
</dbReference>
<keyword evidence="11" id="KW-1015">Disulfide bond</keyword>
<evidence type="ECO:0000256" key="5">
    <source>
        <dbReference type="ARBA" id="ARBA00022729"/>
    </source>
</evidence>
<evidence type="ECO:0000256" key="16">
    <source>
        <dbReference type="SAM" id="SignalP"/>
    </source>
</evidence>
<dbReference type="AlphaFoldDB" id="A0A6P3ZNZ9"/>
<evidence type="ECO:0000256" key="8">
    <source>
        <dbReference type="ARBA" id="ARBA00022840"/>
    </source>
</evidence>
<dbReference type="Gene3D" id="2.90.10.10">
    <property type="entry name" value="Bulb-type lectin domain"/>
    <property type="match status" value="1"/>
</dbReference>
<evidence type="ECO:0000256" key="4">
    <source>
        <dbReference type="ARBA" id="ARBA00022692"/>
    </source>
</evidence>
<keyword evidence="9 15" id="KW-1133">Transmembrane helix</keyword>
<dbReference type="InterPro" id="IPR008271">
    <property type="entry name" value="Ser/Thr_kinase_AS"/>
</dbReference>
<dbReference type="Pfam" id="PF08276">
    <property type="entry name" value="PAN_2"/>
    <property type="match status" value="1"/>
</dbReference>
<dbReference type="CDD" id="cd00028">
    <property type="entry name" value="B_lectin"/>
    <property type="match status" value="1"/>
</dbReference>
<feature type="binding site" evidence="14">
    <location>
        <position position="530"/>
    </location>
    <ligand>
        <name>ATP</name>
        <dbReference type="ChEBI" id="CHEBI:30616"/>
    </ligand>
</feature>
<evidence type="ECO:0000256" key="11">
    <source>
        <dbReference type="ARBA" id="ARBA00023157"/>
    </source>
</evidence>
<evidence type="ECO:0000256" key="15">
    <source>
        <dbReference type="SAM" id="Phobius"/>
    </source>
</evidence>
<comment type="subcellular location">
    <subcellularLocation>
        <location evidence="1">Membrane</location>
        <topology evidence="1">Single-pass membrane protein</topology>
    </subcellularLocation>
</comment>
<keyword evidence="6 13" id="KW-0547">Nucleotide-binding</keyword>
<dbReference type="SUPFAM" id="SSF56112">
    <property type="entry name" value="Protein kinase-like (PK-like)"/>
    <property type="match status" value="1"/>
</dbReference>
<keyword evidence="20" id="KW-1185">Reference proteome</keyword>
<dbReference type="InterPro" id="IPR024171">
    <property type="entry name" value="SRK-like_kinase"/>
</dbReference>
<dbReference type="InterPro" id="IPR003609">
    <property type="entry name" value="Pan_app"/>
</dbReference>
<evidence type="ECO:0000256" key="10">
    <source>
        <dbReference type="ARBA" id="ARBA00023136"/>
    </source>
</evidence>